<name>A0AA37Q089_9BACT</name>
<dbReference type="CDD" id="cd06259">
    <property type="entry name" value="YdcF-like"/>
    <property type="match status" value="1"/>
</dbReference>
<dbReference type="InterPro" id="IPR003848">
    <property type="entry name" value="DUF218"/>
</dbReference>
<dbReference type="Proteomes" id="UP001161325">
    <property type="component" value="Unassembled WGS sequence"/>
</dbReference>
<accession>A0AA37Q089</accession>
<keyword evidence="1" id="KW-0472">Membrane</keyword>
<evidence type="ECO:0000256" key="1">
    <source>
        <dbReference type="SAM" id="Phobius"/>
    </source>
</evidence>
<sequence>MSWGRSAGHGPRTGYRGANAPTESVARRALRGGVLAALVWVLLARLGVQDMIGIAELRGLPIAVVVGALLGLAGWLSPVWLLASVATLTLIAVTATPVMRPAVAALLPRDAAADATGADAVFVMSSAVTDDGMLAGQGPERLLHGLALVRASGLPLVVSAVRRGPSGVSSLDDQRALAGLAGVDRLTVFDSVGSTRDEAVRLAATARARGWRRVAVVTSPLHARRACATVARTGLAVRCVPSPSRELGLRGPTPLSGTEVRARAFGLWAYEWAAWWTYRARGWV</sequence>
<reference evidence="3" key="1">
    <citation type="submission" date="2022-08" db="EMBL/GenBank/DDBJ databases">
        <title>Draft genome sequencing of Roseisolibacter agri AW1220.</title>
        <authorList>
            <person name="Tobiishi Y."/>
            <person name="Tonouchi A."/>
        </authorList>
    </citation>
    <scope>NUCLEOTIDE SEQUENCE</scope>
    <source>
        <strain evidence="3">AW1220</strain>
    </source>
</reference>
<feature type="transmembrane region" description="Helical" evidence="1">
    <location>
        <begin position="55"/>
        <end position="73"/>
    </location>
</feature>
<keyword evidence="1" id="KW-0812">Transmembrane</keyword>
<dbReference type="Pfam" id="PF02698">
    <property type="entry name" value="DUF218"/>
    <property type="match status" value="1"/>
</dbReference>
<feature type="transmembrane region" description="Helical" evidence="1">
    <location>
        <begin position="29"/>
        <end position="48"/>
    </location>
</feature>
<keyword evidence="4" id="KW-1185">Reference proteome</keyword>
<dbReference type="RefSeq" id="WP_284348572.1">
    <property type="nucleotide sequence ID" value="NZ_BRXS01000001.1"/>
</dbReference>
<feature type="domain" description="DUF218" evidence="2">
    <location>
        <begin position="119"/>
        <end position="272"/>
    </location>
</feature>
<keyword evidence="1" id="KW-1133">Transmembrane helix</keyword>
<protein>
    <recommendedName>
        <fullName evidence="2">DUF218 domain-containing protein</fullName>
    </recommendedName>
</protein>
<organism evidence="3 4">
    <name type="scientific">Roseisolibacter agri</name>
    <dbReference type="NCBI Taxonomy" id="2014610"/>
    <lineage>
        <taxon>Bacteria</taxon>
        <taxon>Pseudomonadati</taxon>
        <taxon>Gemmatimonadota</taxon>
        <taxon>Gemmatimonadia</taxon>
        <taxon>Gemmatimonadales</taxon>
        <taxon>Gemmatimonadaceae</taxon>
        <taxon>Roseisolibacter</taxon>
    </lineage>
</organism>
<comment type="caution">
    <text evidence="3">The sequence shown here is derived from an EMBL/GenBank/DDBJ whole genome shotgun (WGS) entry which is preliminary data.</text>
</comment>
<evidence type="ECO:0000313" key="4">
    <source>
        <dbReference type="Proteomes" id="UP001161325"/>
    </source>
</evidence>
<gene>
    <name evidence="3" type="ORF">rosag_06370</name>
</gene>
<dbReference type="EMBL" id="BRXS01000001">
    <property type="protein sequence ID" value="GLC24124.1"/>
    <property type="molecule type" value="Genomic_DNA"/>
</dbReference>
<dbReference type="AlphaFoldDB" id="A0AA37Q089"/>
<evidence type="ECO:0000313" key="3">
    <source>
        <dbReference type="EMBL" id="GLC24124.1"/>
    </source>
</evidence>
<proteinExistence type="predicted"/>
<evidence type="ECO:0000259" key="2">
    <source>
        <dbReference type="Pfam" id="PF02698"/>
    </source>
</evidence>